<dbReference type="PANTHER" id="PTHR47186">
    <property type="entry name" value="LEUCINE-RICH REPEAT-CONTAINING PROTEIN 57"/>
    <property type="match status" value="1"/>
</dbReference>
<organism evidence="2 3">
    <name type="scientific">Heracleum sosnowskyi</name>
    <dbReference type="NCBI Taxonomy" id="360622"/>
    <lineage>
        <taxon>Eukaryota</taxon>
        <taxon>Viridiplantae</taxon>
        <taxon>Streptophyta</taxon>
        <taxon>Embryophyta</taxon>
        <taxon>Tracheophyta</taxon>
        <taxon>Spermatophyta</taxon>
        <taxon>Magnoliopsida</taxon>
        <taxon>eudicotyledons</taxon>
        <taxon>Gunneridae</taxon>
        <taxon>Pentapetalae</taxon>
        <taxon>asterids</taxon>
        <taxon>campanulids</taxon>
        <taxon>Apiales</taxon>
        <taxon>Apiaceae</taxon>
        <taxon>Apioideae</taxon>
        <taxon>apioid superclade</taxon>
        <taxon>Tordylieae</taxon>
        <taxon>Tordyliinae</taxon>
        <taxon>Heracleum</taxon>
    </lineage>
</organism>
<dbReference type="Gene3D" id="3.80.10.10">
    <property type="entry name" value="Ribonuclease Inhibitor"/>
    <property type="match status" value="1"/>
</dbReference>
<dbReference type="InterPro" id="IPR056789">
    <property type="entry name" value="LRR_R13L1-DRL21"/>
</dbReference>
<keyword evidence="3" id="KW-1185">Reference proteome</keyword>
<accession>A0AAD8HC89</accession>
<dbReference type="PANTHER" id="PTHR47186:SF41">
    <property type="entry name" value="OS12G0131701 PROTEIN"/>
    <property type="match status" value="1"/>
</dbReference>
<reference evidence="2" key="1">
    <citation type="submission" date="2023-02" db="EMBL/GenBank/DDBJ databases">
        <title>Genome of toxic invasive species Heracleum sosnowskyi carries increased number of genes despite the absence of recent whole-genome duplications.</title>
        <authorList>
            <person name="Schelkunov M."/>
            <person name="Shtratnikova V."/>
            <person name="Makarenko M."/>
            <person name="Klepikova A."/>
            <person name="Omelchenko D."/>
            <person name="Novikova G."/>
            <person name="Obukhova E."/>
            <person name="Bogdanov V."/>
            <person name="Penin A."/>
            <person name="Logacheva M."/>
        </authorList>
    </citation>
    <scope>NUCLEOTIDE SEQUENCE</scope>
    <source>
        <strain evidence="2">Hsosn_3</strain>
        <tissue evidence="2">Leaf</tissue>
    </source>
</reference>
<dbReference type="Proteomes" id="UP001237642">
    <property type="component" value="Unassembled WGS sequence"/>
</dbReference>
<dbReference type="InterPro" id="IPR032675">
    <property type="entry name" value="LRR_dom_sf"/>
</dbReference>
<comment type="caution">
    <text evidence="2">The sequence shown here is derived from an EMBL/GenBank/DDBJ whole genome shotgun (WGS) entry which is preliminary data.</text>
</comment>
<dbReference type="SUPFAM" id="SSF52058">
    <property type="entry name" value="L domain-like"/>
    <property type="match status" value="1"/>
</dbReference>
<evidence type="ECO:0000313" key="3">
    <source>
        <dbReference type="Proteomes" id="UP001237642"/>
    </source>
</evidence>
<evidence type="ECO:0000313" key="2">
    <source>
        <dbReference type="EMBL" id="KAK1364449.1"/>
    </source>
</evidence>
<reference evidence="2" key="2">
    <citation type="submission" date="2023-05" db="EMBL/GenBank/DDBJ databases">
        <authorList>
            <person name="Schelkunov M.I."/>
        </authorList>
    </citation>
    <scope>NUCLEOTIDE SEQUENCE</scope>
    <source>
        <strain evidence="2">Hsosn_3</strain>
        <tissue evidence="2">Leaf</tissue>
    </source>
</reference>
<name>A0AAD8HC89_9APIA</name>
<feature type="domain" description="R13L1/DRL21-like LRR repeat region" evidence="1">
    <location>
        <begin position="35"/>
        <end position="158"/>
    </location>
</feature>
<proteinExistence type="predicted"/>
<dbReference type="EMBL" id="JAUIZM010000009">
    <property type="protein sequence ID" value="KAK1364449.1"/>
    <property type="molecule type" value="Genomic_DNA"/>
</dbReference>
<protein>
    <recommendedName>
        <fullName evidence="1">R13L1/DRL21-like LRR repeat region domain-containing protein</fullName>
    </recommendedName>
</protein>
<gene>
    <name evidence="2" type="ORF">POM88_040010</name>
</gene>
<dbReference type="Pfam" id="PF25019">
    <property type="entry name" value="LRR_R13L1-DRL21"/>
    <property type="match status" value="1"/>
</dbReference>
<evidence type="ECO:0000259" key="1">
    <source>
        <dbReference type="Pfam" id="PF25019"/>
    </source>
</evidence>
<sequence length="408" mass="46263">MKYLKHLDISGFDSRLPTYITEFYNLQTLRVRNLRLKNLRGKLKLYGLNEVTDIEEAGKAKLCEKSYIQLLVLHWSINCDRNTIRIREYNDEDVMKGLEPRPNLKGLKIVEYMGKKFASWITKMTNLVKITLRDCISCEIFPPLGHLPKLREMKIKNMYSAKVIGSNVCGCIDTRAPKTVTTLYPSLTKLTLHNMTKLEEWLEPVMSTEGEDVSTVLSFPELEVLMIKDCPSLRKIPNSCFPSLKKLKIRDLQSSMIVEMMSRKARSLTSLWLENISDGGGRGTFCLSMDSMVNKLLKNNSQSLTFLALGKCKSLACLNLGLSLQELRVYSPDLMRIILVKGSVGLKHVSIGQCLSFPSDRVFAQSQSSTLVTLKLGPFLQKLDEFPWPCPSSMIPFPNLIELSYSAN</sequence>
<dbReference type="AlphaFoldDB" id="A0AAD8HC89"/>